<gene>
    <name evidence="1" type="ORF">PUN28_014867</name>
</gene>
<evidence type="ECO:0000313" key="2">
    <source>
        <dbReference type="Proteomes" id="UP001430953"/>
    </source>
</evidence>
<dbReference type="AlphaFoldDB" id="A0AAW2EYE3"/>
<reference evidence="1 2" key="1">
    <citation type="submission" date="2023-03" db="EMBL/GenBank/DDBJ databases">
        <title>High recombination rates correlate with genetic variation in Cardiocondyla obscurior ants.</title>
        <authorList>
            <person name="Errbii M."/>
        </authorList>
    </citation>
    <scope>NUCLEOTIDE SEQUENCE [LARGE SCALE GENOMIC DNA]</scope>
    <source>
        <strain evidence="1">Alpha-2009</strain>
        <tissue evidence="1">Whole body</tissue>
    </source>
</reference>
<evidence type="ECO:0000313" key="1">
    <source>
        <dbReference type="EMBL" id="KAL0107890.1"/>
    </source>
</evidence>
<keyword evidence="2" id="KW-1185">Reference proteome</keyword>
<name>A0AAW2EYE3_9HYME</name>
<sequence>MFYAPISIFITPNLASVHAINYPSTYKSESLSAVALPVQIKGRRCAASKVDRTIRKQFTSRRFLRAMISRGSSCVNYRRHRLYARITLVRYRIGAPKRAHNSPETSRAYLKTARYLPEKRTRRFSTDFSLSFSKNNIKNY</sequence>
<organism evidence="1 2">
    <name type="scientific">Cardiocondyla obscurior</name>
    <dbReference type="NCBI Taxonomy" id="286306"/>
    <lineage>
        <taxon>Eukaryota</taxon>
        <taxon>Metazoa</taxon>
        <taxon>Ecdysozoa</taxon>
        <taxon>Arthropoda</taxon>
        <taxon>Hexapoda</taxon>
        <taxon>Insecta</taxon>
        <taxon>Pterygota</taxon>
        <taxon>Neoptera</taxon>
        <taxon>Endopterygota</taxon>
        <taxon>Hymenoptera</taxon>
        <taxon>Apocrita</taxon>
        <taxon>Aculeata</taxon>
        <taxon>Formicoidea</taxon>
        <taxon>Formicidae</taxon>
        <taxon>Myrmicinae</taxon>
        <taxon>Cardiocondyla</taxon>
    </lineage>
</organism>
<dbReference type="Proteomes" id="UP001430953">
    <property type="component" value="Unassembled WGS sequence"/>
</dbReference>
<comment type="caution">
    <text evidence="1">The sequence shown here is derived from an EMBL/GenBank/DDBJ whole genome shotgun (WGS) entry which is preliminary data.</text>
</comment>
<proteinExistence type="predicted"/>
<dbReference type="EMBL" id="JADYXP020000016">
    <property type="protein sequence ID" value="KAL0107890.1"/>
    <property type="molecule type" value="Genomic_DNA"/>
</dbReference>
<protein>
    <submittedName>
        <fullName evidence="1">Uncharacterized protein</fullName>
    </submittedName>
</protein>
<accession>A0AAW2EYE3</accession>